<proteinExistence type="predicted"/>
<keyword evidence="1" id="KW-1133">Transmembrane helix</keyword>
<gene>
    <name evidence="2" type="ORF">P280DRAFT_476099</name>
</gene>
<feature type="transmembrane region" description="Helical" evidence="1">
    <location>
        <begin position="48"/>
        <end position="66"/>
    </location>
</feature>
<dbReference type="AlphaFoldDB" id="A0A6A6SFB4"/>
<dbReference type="Proteomes" id="UP000799753">
    <property type="component" value="Unassembled WGS sequence"/>
</dbReference>
<keyword evidence="1" id="KW-0472">Membrane</keyword>
<accession>A0A6A6SFB4</accession>
<evidence type="ECO:0000313" key="2">
    <source>
        <dbReference type="EMBL" id="KAF2645581.1"/>
    </source>
</evidence>
<evidence type="ECO:0000256" key="1">
    <source>
        <dbReference type="SAM" id="Phobius"/>
    </source>
</evidence>
<evidence type="ECO:0000313" key="3">
    <source>
        <dbReference type="Proteomes" id="UP000799753"/>
    </source>
</evidence>
<sequence length="157" mass="18103">MSILTTIYRLLGLFLCFIAVIFLISYIEGRPVAHSGTARKIVKKVLQVSLYLSMICIANFIIFTFTDYTTTTFTEMVFLNAIGISAYLMGTGHRIPQPAMPPPPPHIQQQQYDRQITEQRTHKRVQHQKLLAIRANRDVLHWRAGLAKETDTMRRDR</sequence>
<name>A0A6A6SFB4_9PLEO</name>
<dbReference type="EMBL" id="MU006777">
    <property type="protein sequence ID" value="KAF2645581.1"/>
    <property type="molecule type" value="Genomic_DNA"/>
</dbReference>
<keyword evidence="3" id="KW-1185">Reference proteome</keyword>
<keyword evidence="1" id="KW-0812">Transmembrane</keyword>
<reference evidence="2" key="1">
    <citation type="journal article" date="2020" name="Stud. Mycol.">
        <title>101 Dothideomycetes genomes: a test case for predicting lifestyles and emergence of pathogens.</title>
        <authorList>
            <person name="Haridas S."/>
            <person name="Albert R."/>
            <person name="Binder M."/>
            <person name="Bloem J."/>
            <person name="Labutti K."/>
            <person name="Salamov A."/>
            <person name="Andreopoulos B."/>
            <person name="Baker S."/>
            <person name="Barry K."/>
            <person name="Bills G."/>
            <person name="Bluhm B."/>
            <person name="Cannon C."/>
            <person name="Castanera R."/>
            <person name="Culley D."/>
            <person name="Daum C."/>
            <person name="Ezra D."/>
            <person name="Gonzalez J."/>
            <person name="Henrissat B."/>
            <person name="Kuo A."/>
            <person name="Liang C."/>
            <person name="Lipzen A."/>
            <person name="Lutzoni F."/>
            <person name="Magnuson J."/>
            <person name="Mondo S."/>
            <person name="Nolan M."/>
            <person name="Ohm R."/>
            <person name="Pangilinan J."/>
            <person name="Park H.-J."/>
            <person name="Ramirez L."/>
            <person name="Alfaro M."/>
            <person name="Sun H."/>
            <person name="Tritt A."/>
            <person name="Yoshinaga Y."/>
            <person name="Zwiers L.-H."/>
            <person name="Turgeon B."/>
            <person name="Goodwin S."/>
            <person name="Spatafora J."/>
            <person name="Crous P."/>
            <person name="Grigoriev I."/>
        </authorList>
    </citation>
    <scope>NUCLEOTIDE SEQUENCE</scope>
    <source>
        <strain evidence="2">CBS 473.64</strain>
    </source>
</reference>
<protein>
    <submittedName>
        <fullName evidence="2">Uncharacterized protein</fullName>
    </submittedName>
</protein>
<organism evidence="2 3">
    <name type="scientific">Massarina eburnea CBS 473.64</name>
    <dbReference type="NCBI Taxonomy" id="1395130"/>
    <lineage>
        <taxon>Eukaryota</taxon>
        <taxon>Fungi</taxon>
        <taxon>Dikarya</taxon>
        <taxon>Ascomycota</taxon>
        <taxon>Pezizomycotina</taxon>
        <taxon>Dothideomycetes</taxon>
        <taxon>Pleosporomycetidae</taxon>
        <taxon>Pleosporales</taxon>
        <taxon>Massarineae</taxon>
        <taxon>Massarinaceae</taxon>
        <taxon>Massarina</taxon>
    </lineage>
</organism>
<feature type="transmembrane region" description="Helical" evidence="1">
    <location>
        <begin position="6"/>
        <end position="27"/>
    </location>
</feature>